<sequence>MRTANGSSTTALSTASTRKRKALDRTAKVSIANATPNVRTRSRKSESEDPLHLSQTPPRRLVKKTATSRYNTQTTHPGSVCQLAGSSQSNVTVACSGEPDELEAPTQTPVSKRRRVEHHISKSCFSPDAQPVSPFHEKLHPGANMPWPSTERHTPLHAEIGLLSSPTTAVLSSFHEAGWVRVKDDTSADTGADDTAEKRLEEEQQALDGDYRPIGSTKASGTGGRGDTSATANATRCVPKPYDAHLEARVWWTAPVSPFGEDAE</sequence>
<gene>
    <name evidence="2" type="ORF">LECACI_7A009981</name>
</gene>
<feature type="compositionally biased region" description="Low complexity" evidence="1">
    <location>
        <begin position="7"/>
        <end position="16"/>
    </location>
</feature>
<organism evidence="2 3">
    <name type="scientific">Lecanosticta acicola</name>
    <dbReference type="NCBI Taxonomy" id="111012"/>
    <lineage>
        <taxon>Eukaryota</taxon>
        <taxon>Fungi</taxon>
        <taxon>Dikarya</taxon>
        <taxon>Ascomycota</taxon>
        <taxon>Pezizomycotina</taxon>
        <taxon>Dothideomycetes</taxon>
        <taxon>Dothideomycetidae</taxon>
        <taxon>Mycosphaerellales</taxon>
        <taxon>Mycosphaerellaceae</taxon>
        <taxon>Lecanosticta</taxon>
    </lineage>
</organism>
<dbReference type="EMBL" id="CAVMBE010000139">
    <property type="protein sequence ID" value="CAK4034823.1"/>
    <property type="molecule type" value="Genomic_DNA"/>
</dbReference>
<feature type="region of interest" description="Disordered" evidence="1">
    <location>
        <begin position="1"/>
        <end position="85"/>
    </location>
</feature>
<evidence type="ECO:0000256" key="1">
    <source>
        <dbReference type="SAM" id="MobiDB-lite"/>
    </source>
</evidence>
<accession>A0AAI9EFS1</accession>
<dbReference type="AlphaFoldDB" id="A0AAI9EFS1"/>
<evidence type="ECO:0000313" key="2">
    <source>
        <dbReference type="EMBL" id="CAK4034823.1"/>
    </source>
</evidence>
<feature type="compositionally biased region" description="Polar residues" evidence="1">
    <location>
        <begin position="65"/>
        <end position="77"/>
    </location>
</feature>
<protein>
    <submittedName>
        <fullName evidence="2">Uncharacterized protein</fullName>
    </submittedName>
</protein>
<feature type="region of interest" description="Disordered" evidence="1">
    <location>
        <begin position="203"/>
        <end position="236"/>
    </location>
</feature>
<evidence type="ECO:0000313" key="3">
    <source>
        <dbReference type="Proteomes" id="UP001296104"/>
    </source>
</evidence>
<dbReference type="Proteomes" id="UP001296104">
    <property type="component" value="Unassembled WGS sequence"/>
</dbReference>
<keyword evidence="3" id="KW-1185">Reference proteome</keyword>
<comment type="caution">
    <text evidence="2">The sequence shown here is derived from an EMBL/GenBank/DDBJ whole genome shotgun (WGS) entry which is preliminary data.</text>
</comment>
<name>A0AAI9EFS1_9PEZI</name>
<proteinExistence type="predicted"/>
<reference evidence="2" key="1">
    <citation type="submission" date="2023-11" db="EMBL/GenBank/DDBJ databases">
        <authorList>
            <person name="Alioto T."/>
            <person name="Alioto T."/>
            <person name="Gomez Garrido J."/>
        </authorList>
    </citation>
    <scope>NUCLEOTIDE SEQUENCE</scope>
</reference>